<reference evidence="2" key="1">
    <citation type="journal article" date="2014" name="Int. J. Syst. Evol. Microbiol.">
        <title>Complete genome sequence of Corynebacterium casei LMG S-19264T (=DSM 44701T), isolated from a smear-ripened cheese.</title>
        <authorList>
            <consortium name="US DOE Joint Genome Institute (JGI-PGF)"/>
            <person name="Walter F."/>
            <person name="Albersmeier A."/>
            <person name="Kalinowski J."/>
            <person name="Ruckert C."/>
        </authorList>
    </citation>
    <scope>NUCLEOTIDE SEQUENCE</scope>
    <source>
        <strain evidence="2">CGMCC 4.7201</strain>
    </source>
</reference>
<dbReference type="Gene3D" id="1.10.260.40">
    <property type="entry name" value="lambda repressor-like DNA-binding domains"/>
    <property type="match status" value="1"/>
</dbReference>
<name>A0A917ZP87_9ACTN</name>
<proteinExistence type="predicted"/>
<feature type="domain" description="HTH cro/C1-type" evidence="1">
    <location>
        <begin position="25"/>
        <end position="74"/>
    </location>
</feature>
<sequence>MSPRKPEPPITPALAFFGAVATHFRRRAGLTQQELAELLHYSGGMIGMVECGRRVPGESYLLMLDDVLDAGGLFKEALPMLEAEQVGRLGPLRVDNEIRANIAALAAWAFSHPEP</sequence>
<protein>
    <recommendedName>
        <fullName evidence="1">HTH cro/C1-type domain-containing protein</fullName>
    </recommendedName>
</protein>
<dbReference type="RefSeq" id="WP_229698356.1">
    <property type="nucleotide sequence ID" value="NZ_BMMS01000009.1"/>
</dbReference>
<dbReference type="AlphaFoldDB" id="A0A917ZP87"/>
<dbReference type="InterPro" id="IPR001387">
    <property type="entry name" value="Cro/C1-type_HTH"/>
</dbReference>
<dbReference type="Pfam" id="PF13560">
    <property type="entry name" value="HTH_31"/>
    <property type="match status" value="1"/>
</dbReference>
<dbReference type="Proteomes" id="UP000641932">
    <property type="component" value="Unassembled WGS sequence"/>
</dbReference>
<evidence type="ECO:0000313" key="3">
    <source>
        <dbReference type="Proteomes" id="UP000641932"/>
    </source>
</evidence>
<gene>
    <name evidence="2" type="ORF">GCM10012280_24200</name>
</gene>
<organism evidence="2 3">
    <name type="scientific">Wenjunlia tyrosinilytica</name>
    <dbReference type="NCBI Taxonomy" id="1544741"/>
    <lineage>
        <taxon>Bacteria</taxon>
        <taxon>Bacillati</taxon>
        <taxon>Actinomycetota</taxon>
        <taxon>Actinomycetes</taxon>
        <taxon>Kitasatosporales</taxon>
        <taxon>Streptomycetaceae</taxon>
        <taxon>Wenjunlia</taxon>
    </lineage>
</organism>
<reference evidence="2" key="2">
    <citation type="submission" date="2020-09" db="EMBL/GenBank/DDBJ databases">
        <authorList>
            <person name="Sun Q."/>
            <person name="Zhou Y."/>
        </authorList>
    </citation>
    <scope>NUCLEOTIDE SEQUENCE</scope>
    <source>
        <strain evidence="2">CGMCC 4.7201</strain>
    </source>
</reference>
<dbReference type="CDD" id="cd00093">
    <property type="entry name" value="HTH_XRE"/>
    <property type="match status" value="1"/>
</dbReference>
<accession>A0A917ZP87</accession>
<dbReference type="SMART" id="SM00530">
    <property type="entry name" value="HTH_XRE"/>
    <property type="match status" value="1"/>
</dbReference>
<evidence type="ECO:0000259" key="1">
    <source>
        <dbReference type="PROSITE" id="PS50943"/>
    </source>
</evidence>
<dbReference type="InterPro" id="IPR010982">
    <property type="entry name" value="Lambda_DNA-bd_dom_sf"/>
</dbReference>
<dbReference type="EMBL" id="BMMS01000009">
    <property type="protein sequence ID" value="GGO86924.1"/>
    <property type="molecule type" value="Genomic_DNA"/>
</dbReference>
<dbReference type="GO" id="GO:0003677">
    <property type="term" value="F:DNA binding"/>
    <property type="evidence" value="ECO:0007669"/>
    <property type="project" value="InterPro"/>
</dbReference>
<comment type="caution">
    <text evidence="2">The sequence shown here is derived from an EMBL/GenBank/DDBJ whole genome shotgun (WGS) entry which is preliminary data.</text>
</comment>
<dbReference type="PROSITE" id="PS50943">
    <property type="entry name" value="HTH_CROC1"/>
    <property type="match status" value="1"/>
</dbReference>
<evidence type="ECO:0000313" key="2">
    <source>
        <dbReference type="EMBL" id="GGO86924.1"/>
    </source>
</evidence>
<keyword evidence="3" id="KW-1185">Reference proteome</keyword>
<dbReference type="SUPFAM" id="SSF47413">
    <property type="entry name" value="lambda repressor-like DNA-binding domains"/>
    <property type="match status" value="1"/>
</dbReference>